<evidence type="ECO:0000259" key="6">
    <source>
        <dbReference type="Pfam" id="PF00962"/>
    </source>
</evidence>
<keyword evidence="3" id="KW-0479">Metal-binding</keyword>
<feature type="domain" description="Adenosine deaminase" evidence="6">
    <location>
        <begin position="14"/>
        <end position="337"/>
    </location>
</feature>
<evidence type="ECO:0000313" key="8">
    <source>
        <dbReference type="Proteomes" id="UP000593601"/>
    </source>
</evidence>
<dbReference type="Proteomes" id="UP000593601">
    <property type="component" value="Chromosome"/>
</dbReference>
<comment type="cofactor">
    <cofactor evidence="1">
        <name>Zn(2+)</name>
        <dbReference type="ChEBI" id="CHEBI:29105"/>
    </cofactor>
</comment>
<dbReference type="GO" id="GO:0000034">
    <property type="term" value="F:adenine deaminase activity"/>
    <property type="evidence" value="ECO:0007669"/>
    <property type="project" value="TreeGrafter"/>
</dbReference>
<dbReference type="InterPro" id="IPR032466">
    <property type="entry name" value="Metal_Hydrolase"/>
</dbReference>
<dbReference type="InterPro" id="IPR001365">
    <property type="entry name" value="A_deaminase_dom"/>
</dbReference>
<organism evidence="7 8">
    <name type="scientific">Blautia liquoris</name>
    <dbReference type="NCBI Taxonomy" id="2779518"/>
    <lineage>
        <taxon>Bacteria</taxon>
        <taxon>Bacillati</taxon>
        <taxon>Bacillota</taxon>
        <taxon>Clostridia</taxon>
        <taxon>Lachnospirales</taxon>
        <taxon>Lachnospiraceae</taxon>
        <taxon>Blautia</taxon>
    </lineage>
</organism>
<dbReference type="PROSITE" id="PS00485">
    <property type="entry name" value="A_DEAMINASE"/>
    <property type="match status" value="1"/>
</dbReference>
<evidence type="ECO:0000256" key="4">
    <source>
        <dbReference type="ARBA" id="ARBA00022801"/>
    </source>
</evidence>
<keyword evidence="5" id="KW-0862">Zinc</keyword>
<evidence type="ECO:0000256" key="3">
    <source>
        <dbReference type="ARBA" id="ARBA00022723"/>
    </source>
</evidence>
<gene>
    <name evidence="7" type="primary">add</name>
    <name evidence="7" type="ORF">INP51_03060</name>
</gene>
<evidence type="ECO:0000256" key="1">
    <source>
        <dbReference type="ARBA" id="ARBA00001947"/>
    </source>
</evidence>
<dbReference type="NCBIfam" id="TIGR01430">
    <property type="entry name" value="aden_deam"/>
    <property type="match status" value="1"/>
</dbReference>
<dbReference type="SUPFAM" id="SSF51556">
    <property type="entry name" value="Metallo-dependent hydrolases"/>
    <property type="match status" value="1"/>
</dbReference>
<dbReference type="RefSeq" id="WP_193736278.1">
    <property type="nucleotide sequence ID" value="NZ_CP063304.1"/>
</dbReference>
<dbReference type="Gene3D" id="3.20.20.140">
    <property type="entry name" value="Metal-dependent hydrolases"/>
    <property type="match status" value="1"/>
</dbReference>
<dbReference type="PANTHER" id="PTHR43114:SF6">
    <property type="entry name" value="ADENINE DEAMINASE"/>
    <property type="match status" value="1"/>
</dbReference>
<reference evidence="7 8" key="1">
    <citation type="submission" date="2020-10" db="EMBL/GenBank/DDBJ databases">
        <title>Blautia liquoris sp.nov., isolated from the mud in a fermentation cellar used for the production of Chinese strong-flavoured liquor.</title>
        <authorList>
            <person name="Lu L."/>
        </authorList>
    </citation>
    <scope>NUCLEOTIDE SEQUENCE [LARGE SCALE GENOMIC DNA]</scope>
    <source>
        <strain evidence="7 8">LZLJ-3</strain>
    </source>
</reference>
<dbReference type="InterPro" id="IPR006330">
    <property type="entry name" value="Ado/ade_deaminase"/>
</dbReference>
<dbReference type="Pfam" id="PF00962">
    <property type="entry name" value="A_deaminase"/>
    <property type="match status" value="1"/>
</dbReference>
<dbReference type="AlphaFoldDB" id="A0A7M2RIK2"/>
<dbReference type="GO" id="GO:0046872">
    <property type="term" value="F:metal ion binding"/>
    <property type="evidence" value="ECO:0007669"/>
    <property type="project" value="UniProtKB-KW"/>
</dbReference>
<dbReference type="InterPro" id="IPR006650">
    <property type="entry name" value="A/AMP_deam_AS"/>
</dbReference>
<keyword evidence="8" id="KW-1185">Reference proteome</keyword>
<evidence type="ECO:0000256" key="2">
    <source>
        <dbReference type="ARBA" id="ARBA00006676"/>
    </source>
</evidence>
<dbReference type="KEGG" id="bliq:INP51_03060"/>
<dbReference type="GO" id="GO:0009168">
    <property type="term" value="P:purine ribonucleoside monophosphate biosynthetic process"/>
    <property type="evidence" value="ECO:0007669"/>
    <property type="project" value="InterPro"/>
</dbReference>
<dbReference type="GO" id="GO:0043103">
    <property type="term" value="P:hypoxanthine salvage"/>
    <property type="evidence" value="ECO:0007669"/>
    <property type="project" value="TreeGrafter"/>
</dbReference>
<dbReference type="EC" id="3.5.4.4" evidence="7"/>
<dbReference type="GO" id="GO:0005829">
    <property type="term" value="C:cytosol"/>
    <property type="evidence" value="ECO:0007669"/>
    <property type="project" value="TreeGrafter"/>
</dbReference>
<sequence length="344" mass="39255">MISEKLTEMIRTIPKGENHIHIEGSIPGETAVKLAKRNKIELPFSSEEEMKKYIKKNVTSLDSFMASDRLINSVCINEEDFYEVILELGKRAKEQNIIYTEFLLDYPLNQVRNIPLKTVINGYEAGRQEAMKKYGIDITFIAGIDRSLSAEDSYQFIKSLEPYLGIITGIGMDCEERGNPCIEHKRAYELAEDMGLYLSAHAGEDPNAGDQAVQNIWDAVERMHCKRIEHGVLSVNDRKLMNLLAEKEILLTICPLSNTMIVYPDLSQHPLKRLMDQGIPCSINSDDPPYVGDLIENMIQTADALELTEEDIFDMERNSLKYSICGQQHLPVLEDWIHDWKENN</sequence>
<protein>
    <submittedName>
        <fullName evidence="7">Adenosine deaminase</fullName>
        <ecNumber evidence="7">3.5.4.4</ecNumber>
    </submittedName>
</protein>
<evidence type="ECO:0000256" key="5">
    <source>
        <dbReference type="ARBA" id="ARBA00022833"/>
    </source>
</evidence>
<accession>A0A7M2RIK2</accession>
<name>A0A7M2RIK2_9FIRM</name>
<dbReference type="EMBL" id="CP063304">
    <property type="protein sequence ID" value="QOV19958.1"/>
    <property type="molecule type" value="Genomic_DNA"/>
</dbReference>
<comment type="similarity">
    <text evidence="2">Belongs to the metallo-dependent hydrolases superfamily. Adenosine and AMP deaminases family.</text>
</comment>
<evidence type="ECO:0000313" key="7">
    <source>
        <dbReference type="EMBL" id="QOV19958.1"/>
    </source>
</evidence>
<dbReference type="GO" id="GO:0006146">
    <property type="term" value="P:adenine catabolic process"/>
    <property type="evidence" value="ECO:0007669"/>
    <property type="project" value="TreeGrafter"/>
</dbReference>
<keyword evidence="4 7" id="KW-0378">Hydrolase</keyword>
<proteinExistence type="inferred from homology"/>
<dbReference type="PANTHER" id="PTHR43114">
    <property type="entry name" value="ADENINE DEAMINASE"/>
    <property type="match status" value="1"/>
</dbReference>